<keyword evidence="1" id="KW-1133">Transmembrane helix</keyword>
<reference evidence="4" key="1">
    <citation type="submission" date="2017-02" db="UniProtKB">
        <authorList>
            <consortium name="WormBaseParasite"/>
        </authorList>
    </citation>
    <scope>IDENTIFICATION</scope>
</reference>
<gene>
    <name evidence="2" type="ORF">BTMF_LOCUS337</name>
</gene>
<dbReference type="EMBL" id="UZAG01000154">
    <property type="protein sequence ID" value="VDO07379.1"/>
    <property type="molecule type" value="Genomic_DNA"/>
</dbReference>
<evidence type="ECO:0000256" key="1">
    <source>
        <dbReference type="SAM" id="Phobius"/>
    </source>
</evidence>
<organism evidence="4">
    <name type="scientific">Brugia timori</name>
    <dbReference type="NCBI Taxonomy" id="42155"/>
    <lineage>
        <taxon>Eukaryota</taxon>
        <taxon>Metazoa</taxon>
        <taxon>Ecdysozoa</taxon>
        <taxon>Nematoda</taxon>
        <taxon>Chromadorea</taxon>
        <taxon>Rhabditida</taxon>
        <taxon>Spirurina</taxon>
        <taxon>Spiruromorpha</taxon>
        <taxon>Filarioidea</taxon>
        <taxon>Onchocercidae</taxon>
        <taxon>Brugia</taxon>
    </lineage>
</organism>
<name>A0A0R3Q3V5_9BILA</name>
<protein>
    <submittedName>
        <fullName evidence="2 4">Uncharacterized protein</fullName>
    </submittedName>
</protein>
<keyword evidence="3" id="KW-1185">Reference proteome</keyword>
<reference evidence="2 3" key="2">
    <citation type="submission" date="2018-11" db="EMBL/GenBank/DDBJ databases">
        <authorList>
            <consortium name="Pathogen Informatics"/>
        </authorList>
    </citation>
    <scope>NUCLEOTIDE SEQUENCE [LARGE SCALE GENOMIC DNA]</scope>
</reference>
<keyword evidence="1" id="KW-0472">Membrane</keyword>
<evidence type="ECO:0000313" key="3">
    <source>
        <dbReference type="Proteomes" id="UP000280834"/>
    </source>
</evidence>
<dbReference type="WBParaSite" id="BTMF_0000097301-mRNA-1">
    <property type="protein sequence ID" value="BTMF_0000097301-mRNA-1"/>
    <property type="gene ID" value="BTMF_0000097301"/>
</dbReference>
<evidence type="ECO:0000313" key="2">
    <source>
        <dbReference type="EMBL" id="VDO07379.1"/>
    </source>
</evidence>
<proteinExistence type="predicted"/>
<evidence type="ECO:0000313" key="4">
    <source>
        <dbReference type="WBParaSite" id="BTMF_0000097301-mRNA-1"/>
    </source>
</evidence>
<keyword evidence="1" id="KW-0812">Transmembrane</keyword>
<accession>A0A0R3Q3V5</accession>
<sequence>MLSLVCNFKFLYLFCNILLEFGSLFSLITSPLCSFGTYLMFSVLAKKLL</sequence>
<feature type="transmembrane region" description="Helical" evidence="1">
    <location>
        <begin position="12"/>
        <end position="41"/>
    </location>
</feature>
<dbReference type="Proteomes" id="UP000280834">
    <property type="component" value="Unassembled WGS sequence"/>
</dbReference>
<dbReference type="AlphaFoldDB" id="A0A0R3Q3V5"/>